<feature type="domain" description="DUF7330" evidence="1">
    <location>
        <begin position="22"/>
        <end position="208"/>
    </location>
</feature>
<dbReference type="Proteomes" id="UP000054018">
    <property type="component" value="Unassembled WGS sequence"/>
</dbReference>
<proteinExistence type="predicted"/>
<reference evidence="2 3" key="1">
    <citation type="submission" date="2014-04" db="EMBL/GenBank/DDBJ databases">
        <authorList>
            <consortium name="DOE Joint Genome Institute"/>
            <person name="Kuo A."/>
            <person name="Kohler A."/>
            <person name="Costa M.D."/>
            <person name="Nagy L.G."/>
            <person name="Floudas D."/>
            <person name="Copeland A."/>
            <person name="Barry K.W."/>
            <person name="Cichocki N."/>
            <person name="Veneault-Fourrey C."/>
            <person name="LaButti K."/>
            <person name="Lindquist E.A."/>
            <person name="Lipzen A."/>
            <person name="Lundell T."/>
            <person name="Morin E."/>
            <person name="Murat C."/>
            <person name="Sun H."/>
            <person name="Tunlid A."/>
            <person name="Henrissat B."/>
            <person name="Grigoriev I.V."/>
            <person name="Hibbett D.S."/>
            <person name="Martin F."/>
            <person name="Nordberg H.P."/>
            <person name="Cantor M.N."/>
            <person name="Hua S.X."/>
        </authorList>
    </citation>
    <scope>NUCLEOTIDE SEQUENCE [LARGE SCALE GENOMIC DNA]</scope>
    <source>
        <strain evidence="2 3">441</strain>
    </source>
</reference>
<organism evidence="2 3">
    <name type="scientific">Pisolithus microcarpus 441</name>
    <dbReference type="NCBI Taxonomy" id="765257"/>
    <lineage>
        <taxon>Eukaryota</taxon>
        <taxon>Fungi</taxon>
        <taxon>Dikarya</taxon>
        <taxon>Basidiomycota</taxon>
        <taxon>Agaricomycotina</taxon>
        <taxon>Agaricomycetes</taxon>
        <taxon>Agaricomycetidae</taxon>
        <taxon>Boletales</taxon>
        <taxon>Sclerodermatineae</taxon>
        <taxon>Pisolithaceae</taxon>
        <taxon>Pisolithus</taxon>
    </lineage>
</organism>
<evidence type="ECO:0000313" key="3">
    <source>
        <dbReference type="Proteomes" id="UP000054018"/>
    </source>
</evidence>
<keyword evidence="3" id="KW-1185">Reference proteome</keyword>
<evidence type="ECO:0000313" key="2">
    <source>
        <dbReference type="EMBL" id="KIK25639.1"/>
    </source>
</evidence>
<dbReference type="InterPro" id="IPR055754">
    <property type="entry name" value="DUF7330"/>
</dbReference>
<dbReference type="Pfam" id="PF24016">
    <property type="entry name" value="DUF7330"/>
    <property type="match status" value="1"/>
</dbReference>
<gene>
    <name evidence="2" type="ORF">PISMIDRAFT_676923</name>
</gene>
<dbReference type="STRING" id="765257.A0A0C9ZI17"/>
<reference evidence="3" key="2">
    <citation type="submission" date="2015-01" db="EMBL/GenBank/DDBJ databases">
        <title>Evolutionary Origins and Diversification of the Mycorrhizal Mutualists.</title>
        <authorList>
            <consortium name="DOE Joint Genome Institute"/>
            <consortium name="Mycorrhizal Genomics Consortium"/>
            <person name="Kohler A."/>
            <person name="Kuo A."/>
            <person name="Nagy L.G."/>
            <person name="Floudas D."/>
            <person name="Copeland A."/>
            <person name="Barry K.W."/>
            <person name="Cichocki N."/>
            <person name="Veneault-Fourrey C."/>
            <person name="LaButti K."/>
            <person name="Lindquist E.A."/>
            <person name="Lipzen A."/>
            <person name="Lundell T."/>
            <person name="Morin E."/>
            <person name="Murat C."/>
            <person name="Riley R."/>
            <person name="Ohm R."/>
            <person name="Sun H."/>
            <person name="Tunlid A."/>
            <person name="Henrissat B."/>
            <person name="Grigoriev I.V."/>
            <person name="Hibbett D.S."/>
            <person name="Martin F."/>
        </authorList>
    </citation>
    <scope>NUCLEOTIDE SEQUENCE [LARGE SCALE GENOMIC DNA]</scope>
    <source>
        <strain evidence="3">441</strain>
    </source>
</reference>
<sequence length="228" mass="25264">MVFKRTQPTADKLSKLKGNPANYLSVDETHRPIKGTYIIDPSMRVPSTYLPPLGEGETERDRKNLHLHTRDGSVNVDIWLVGHQRHSEIRNGRTTLHVSSRDGSITVKVHAIDAIEPFFLDVFTRDGRVTVLLPRSFHGPVALKSRHGGCKLSDELLQNSTPLGVADNTTRFFVGESPAACDSVSQVEGYELKAETRDGSVRVKYVDEDEAGRPGSKPGLFSRIFSKS</sequence>
<evidence type="ECO:0000259" key="1">
    <source>
        <dbReference type="Pfam" id="PF24016"/>
    </source>
</evidence>
<dbReference type="HOGENOM" id="CLU_070382_0_0_1"/>
<protein>
    <recommendedName>
        <fullName evidence="1">DUF7330 domain-containing protein</fullName>
    </recommendedName>
</protein>
<accession>A0A0C9ZI17</accession>
<dbReference type="OrthoDB" id="5289249at2759"/>
<dbReference type="AlphaFoldDB" id="A0A0C9ZI17"/>
<dbReference type="EMBL" id="KN833706">
    <property type="protein sequence ID" value="KIK25639.1"/>
    <property type="molecule type" value="Genomic_DNA"/>
</dbReference>
<name>A0A0C9ZI17_9AGAM</name>